<evidence type="ECO:0000256" key="1">
    <source>
        <dbReference type="SAM" id="MobiDB-lite"/>
    </source>
</evidence>
<accession>A0A271KMD8</accession>
<reference evidence="3 4" key="1">
    <citation type="submission" date="2017-08" db="EMBL/GenBank/DDBJ databases">
        <title>Mesorhizobium wenxinae sp. nov., a novel rhizobial species isolated from root nodules of chickpea (Cicer arietinum L.).</title>
        <authorList>
            <person name="Zhang J."/>
        </authorList>
    </citation>
    <scope>NUCLEOTIDE SEQUENCE [LARGE SCALE GENOMIC DNA]</scope>
    <source>
        <strain evidence="4">WYCCWR 10019</strain>
    </source>
</reference>
<feature type="region of interest" description="Disordered" evidence="1">
    <location>
        <begin position="1"/>
        <end position="24"/>
    </location>
</feature>
<dbReference type="Proteomes" id="UP000215931">
    <property type="component" value="Unassembled WGS sequence"/>
</dbReference>
<keyword evidence="2" id="KW-1133">Transmembrane helix</keyword>
<dbReference type="AlphaFoldDB" id="A0A271KMD8"/>
<keyword evidence="4" id="KW-1185">Reference proteome</keyword>
<evidence type="ECO:0000313" key="3">
    <source>
        <dbReference type="EMBL" id="PAP96159.1"/>
    </source>
</evidence>
<gene>
    <name evidence="3" type="ORF">CIT31_05590</name>
</gene>
<keyword evidence="2" id="KW-0812">Transmembrane</keyword>
<dbReference type="RefSeq" id="WP_095517805.1">
    <property type="nucleotide sequence ID" value="NZ_NPKH01000014.1"/>
</dbReference>
<protein>
    <recommendedName>
        <fullName evidence="5">DUF3426 domain-containing protein</fullName>
    </recommendedName>
</protein>
<sequence length="216" mass="23039">MMADDRTARPVSGEFMTDSAANPAPERILRDPAADVVDADFEVLPRLTTSMDLSPPLSRVIATPSLEGMDMLRKPKAAMERLRASRGGPIFWIAGLSVAFAAFWISGGHALVRQAPLLLAAQETGAALTISGVTSRIDASGPESVLFVGGEAANDGASPLPLPPLEIRVTGNDRRTTRYTLETFNRSLAPGERFGFSSRLDMPRNGVKTVSVTFAN</sequence>
<proteinExistence type="predicted"/>
<evidence type="ECO:0000313" key="4">
    <source>
        <dbReference type="Proteomes" id="UP000215931"/>
    </source>
</evidence>
<dbReference type="OrthoDB" id="8029632at2"/>
<evidence type="ECO:0008006" key="5">
    <source>
        <dbReference type="Google" id="ProtNLM"/>
    </source>
</evidence>
<comment type="caution">
    <text evidence="3">The sequence shown here is derived from an EMBL/GenBank/DDBJ whole genome shotgun (WGS) entry which is preliminary data.</text>
</comment>
<name>A0A271KMD8_9HYPH</name>
<evidence type="ECO:0000256" key="2">
    <source>
        <dbReference type="SAM" id="Phobius"/>
    </source>
</evidence>
<dbReference type="EMBL" id="NPKH01000014">
    <property type="protein sequence ID" value="PAP96159.1"/>
    <property type="molecule type" value="Genomic_DNA"/>
</dbReference>
<feature type="transmembrane region" description="Helical" evidence="2">
    <location>
        <begin position="90"/>
        <end position="112"/>
    </location>
</feature>
<keyword evidence="2" id="KW-0472">Membrane</keyword>
<organism evidence="3 4">
    <name type="scientific">Mesorhizobium wenxiniae</name>
    <dbReference type="NCBI Taxonomy" id="2014805"/>
    <lineage>
        <taxon>Bacteria</taxon>
        <taxon>Pseudomonadati</taxon>
        <taxon>Pseudomonadota</taxon>
        <taxon>Alphaproteobacteria</taxon>
        <taxon>Hyphomicrobiales</taxon>
        <taxon>Phyllobacteriaceae</taxon>
        <taxon>Mesorhizobium</taxon>
    </lineage>
</organism>